<evidence type="ECO:0000313" key="2">
    <source>
        <dbReference type="EMBL" id="XBH18018.1"/>
    </source>
</evidence>
<protein>
    <submittedName>
        <fullName evidence="2">Helix-turn-helix domain-containing protein</fullName>
    </submittedName>
</protein>
<dbReference type="EMBL" id="CP121196">
    <property type="protein sequence ID" value="XBH18018.1"/>
    <property type="molecule type" value="Genomic_DNA"/>
</dbReference>
<dbReference type="GO" id="GO:0003677">
    <property type="term" value="F:DNA binding"/>
    <property type="evidence" value="ECO:0007669"/>
    <property type="project" value="InterPro"/>
</dbReference>
<dbReference type="InterPro" id="IPR009061">
    <property type="entry name" value="DNA-bd_dom_put_sf"/>
</dbReference>
<feature type="domain" description="Helix-turn-helix" evidence="1">
    <location>
        <begin position="20"/>
        <end position="62"/>
    </location>
</feature>
<accession>A0AAU7DL49</accession>
<dbReference type="NCBIfam" id="TIGR01764">
    <property type="entry name" value="excise"/>
    <property type="match status" value="1"/>
</dbReference>
<proteinExistence type="predicted"/>
<reference evidence="2" key="1">
    <citation type="submission" date="2023-03" db="EMBL/GenBank/DDBJ databases">
        <title>Edaphobacter sp.</title>
        <authorList>
            <person name="Huber K.J."/>
            <person name="Papendorf J."/>
            <person name="Pilke C."/>
            <person name="Bunk B."/>
            <person name="Sproeer C."/>
            <person name="Pester M."/>
        </authorList>
    </citation>
    <scope>NUCLEOTIDE SEQUENCE</scope>
    <source>
        <strain evidence="2">DSM 110680</strain>
    </source>
</reference>
<dbReference type="InterPro" id="IPR041657">
    <property type="entry name" value="HTH_17"/>
</dbReference>
<dbReference type="SUPFAM" id="SSF46955">
    <property type="entry name" value="Putative DNA-binding domain"/>
    <property type="match status" value="1"/>
</dbReference>
<name>A0AAU7DL49_9BACT</name>
<dbReference type="AlphaFoldDB" id="A0AAU7DL49"/>
<organism evidence="2">
    <name type="scientific">Telmatobacter sp. DSM 110680</name>
    <dbReference type="NCBI Taxonomy" id="3036704"/>
    <lineage>
        <taxon>Bacteria</taxon>
        <taxon>Pseudomonadati</taxon>
        <taxon>Acidobacteriota</taxon>
        <taxon>Terriglobia</taxon>
        <taxon>Terriglobales</taxon>
        <taxon>Acidobacteriaceae</taxon>
        <taxon>Telmatobacter</taxon>
    </lineage>
</organism>
<sequence>MGNNSHVSCLPKLVGAAIVADSIGWSRKHVYEMAQKGQLPHYRFQGSVRFDPKEIAEWLESHKIAA</sequence>
<dbReference type="Pfam" id="PF12728">
    <property type="entry name" value="HTH_17"/>
    <property type="match status" value="1"/>
</dbReference>
<gene>
    <name evidence="2" type="ORF">P8935_01500</name>
</gene>
<dbReference type="RefSeq" id="WP_348263244.1">
    <property type="nucleotide sequence ID" value="NZ_CP121196.1"/>
</dbReference>
<dbReference type="InterPro" id="IPR010093">
    <property type="entry name" value="SinI_DNA-bd"/>
</dbReference>
<evidence type="ECO:0000259" key="1">
    <source>
        <dbReference type="Pfam" id="PF12728"/>
    </source>
</evidence>